<keyword evidence="2" id="KW-1185">Reference proteome</keyword>
<accession>A0ACB9Z5U9</accession>
<protein>
    <submittedName>
        <fullName evidence="1">Uncharacterized protein</fullName>
    </submittedName>
</protein>
<dbReference type="EMBL" id="MU393454">
    <property type="protein sequence ID" value="KAI4866809.1"/>
    <property type="molecule type" value="Genomic_DNA"/>
</dbReference>
<proteinExistence type="predicted"/>
<reference evidence="1 2" key="1">
    <citation type="journal article" date="2022" name="New Phytol.">
        <title>Ecological generalism drives hyperdiversity of secondary metabolite gene clusters in xylarialean endophytes.</title>
        <authorList>
            <person name="Franco M.E.E."/>
            <person name="Wisecaver J.H."/>
            <person name="Arnold A.E."/>
            <person name="Ju Y.M."/>
            <person name="Slot J.C."/>
            <person name="Ahrendt S."/>
            <person name="Moore L.P."/>
            <person name="Eastman K.E."/>
            <person name="Scott K."/>
            <person name="Konkel Z."/>
            <person name="Mondo S.J."/>
            <person name="Kuo A."/>
            <person name="Hayes R.D."/>
            <person name="Haridas S."/>
            <person name="Andreopoulos B."/>
            <person name="Riley R."/>
            <person name="LaButti K."/>
            <person name="Pangilinan J."/>
            <person name="Lipzen A."/>
            <person name="Amirebrahimi M."/>
            <person name="Yan J."/>
            <person name="Adam C."/>
            <person name="Keymanesh K."/>
            <person name="Ng V."/>
            <person name="Louie K."/>
            <person name="Northen T."/>
            <person name="Drula E."/>
            <person name="Henrissat B."/>
            <person name="Hsieh H.M."/>
            <person name="Youens-Clark K."/>
            <person name="Lutzoni F."/>
            <person name="Miadlikowska J."/>
            <person name="Eastwood D.C."/>
            <person name="Hamelin R.C."/>
            <person name="Grigoriev I.V."/>
            <person name="U'Ren J.M."/>
        </authorList>
    </citation>
    <scope>NUCLEOTIDE SEQUENCE [LARGE SCALE GENOMIC DNA]</scope>
    <source>
        <strain evidence="1 2">CBS 119005</strain>
    </source>
</reference>
<dbReference type="Proteomes" id="UP001497700">
    <property type="component" value="Unassembled WGS sequence"/>
</dbReference>
<comment type="caution">
    <text evidence="1">The sequence shown here is derived from an EMBL/GenBank/DDBJ whole genome shotgun (WGS) entry which is preliminary data.</text>
</comment>
<evidence type="ECO:0000313" key="1">
    <source>
        <dbReference type="EMBL" id="KAI4866809.1"/>
    </source>
</evidence>
<sequence length="492" mass="53162">MFFKTVWQKIMATTAAAAVVPDVNELFGPYLSSGASIYLASDANYTAEVTQRWSDFAAPSYIATIKPAIVDDVQNIVKIASSSGIPFLVTGGGHGVSIQMEGLQGGIQVDLSNFNSVQFDQTTALLTVGGSAKFSQLIDPTYKFGYQFPLGTAHCVGVVGATLGAGISGNQGYMGLLIDLLEEAQVVTSTGDVVTASRRENPDLFWALRGAGANFGIVTSATYTVPKTPNNGNVTNASYLYQGSKAREVYEYLATLDDDMSAFLALNIVALVDPNSGQVVVIVNANFAGPVSVAKEYLAPLEALGPLRSEMFSVAWPDVASTSFFGIEDTRACSRNQHVNMRSVAAKRTDPQVTLEFITELDRFTKANPDVMTTVMIHRFPTQKVLGVSDEDSVYPHRDLKMHIQLESEYDDYSKDSIVSEFLDAARRNFTAASGYDEPAVYVNFAHGDEGPAAWYGARNLGKLGHLKQKWDPQGLFNFYDVVPMASSSAEL</sequence>
<evidence type="ECO:0000313" key="2">
    <source>
        <dbReference type="Proteomes" id="UP001497700"/>
    </source>
</evidence>
<gene>
    <name evidence="1" type="ORF">F4820DRAFT_446684</name>
</gene>
<organism evidence="1 2">
    <name type="scientific">Hypoxylon rubiginosum</name>
    <dbReference type="NCBI Taxonomy" id="110542"/>
    <lineage>
        <taxon>Eukaryota</taxon>
        <taxon>Fungi</taxon>
        <taxon>Dikarya</taxon>
        <taxon>Ascomycota</taxon>
        <taxon>Pezizomycotina</taxon>
        <taxon>Sordariomycetes</taxon>
        <taxon>Xylariomycetidae</taxon>
        <taxon>Xylariales</taxon>
        <taxon>Hypoxylaceae</taxon>
        <taxon>Hypoxylon</taxon>
    </lineage>
</organism>
<name>A0ACB9Z5U9_9PEZI</name>